<keyword evidence="2" id="KW-0732">Signal</keyword>
<name>A0A085WRQ4_9BACT</name>
<dbReference type="EMBL" id="JMCB01000003">
    <property type="protein sequence ID" value="KFE70367.1"/>
    <property type="molecule type" value="Genomic_DNA"/>
</dbReference>
<feature type="signal peptide" evidence="2">
    <location>
        <begin position="1"/>
        <end position="37"/>
    </location>
</feature>
<protein>
    <recommendedName>
        <fullName evidence="3">BFN domain-containing protein</fullName>
    </recommendedName>
</protein>
<dbReference type="STRING" id="394096.DB31_5409"/>
<dbReference type="Gene3D" id="3.10.690.10">
    <property type="entry name" value="Bifunctional nuclease domain"/>
    <property type="match status" value="1"/>
</dbReference>
<proteinExistence type="predicted"/>
<dbReference type="InterPro" id="IPR003729">
    <property type="entry name" value="Bi_nuclease_dom"/>
</dbReference>
<dbReference type="Proteomes" id="UP000028725">
    <property type="component" value="Unassembled WGS sequence"/>
</dbReference>
<evidence type="ECO:0000313" key="4">
    <source>
        <dbReference type="EMBL" id="KFE70367.1"/>
    </source>
</evidence>
<dbReference type="SUPFAM" id="SSF103256">
    <property type="entry name" value="Hypothetical protein TM0160"/>
    <property type="match status" value="1"/>
</dbReference>
<feature type="domain" description="BFN" evidence="3">
    <location>
        <begin position="62"/>
        <end position="193"/>
    </location>
</feature>
<dbReference type="OrthoDB" id="9788698at2"/>
<evidence type="ECO:0000259" key="3">
    <source>
        <dbReference type="PROSITE" id="PS51658"/>
    </source>
</evidence>
<evidence type="ECO:0000256" key="1">
    <source>
        <dbReference type="SAM" id="MobiDB-lite"/>
    </source>
</evidence>
<accession>A0A085WRQ4</accession>
<keyword evidence="5" id="KW-1185">Reference proteome</keyword>
<dbReference type="PANTHER" id="PTHR15160:SF1">
    <property type="entry name" value="VON HIPPEL-LINDAU DISEASE TUMOR SUPPRESSOR"/>
    <property type="match status" value="1"/>
</dbReference>
<dbReference type="Pfam" id="PF02577">
    <property type="entry name" value="BFN_dom"/>
    <property type="match status" value="1"/>
</dbReference>
<dbReference type="InterPro" id="IPR036104">
    <property type="entry name" value="BFN_sf"/>
</dbReference>
<gene>
    <name evidence="4" type="ORF">DB31_5409</name>
</gene>
<reference evidence="4 5" key="1">
    <citation type="submission" date="2014-04" db="EMBL/GenBank/DDBJ databases">
        <title>Genome assembly of Hyalangium minutum DSM 14724.</title>
        <authorList>
            <person name="Sharma G."/>
            <person name="Subramanian S."/>
        </authorList>
    </citation>
    <scope>NUCLEOTIDE SEQUENCE [LARGE SCALE GENOMIC DNA]</scope>
    <source>
        <strain evidence="4 5">DSM 14724</strain>
    </source>
</reference>
<dbReference type="RefSeq" id="WP_052419825.1">
    <property type="nucleotide sequence ID" value="NZ_JMCB01000003.1"/>
</dbReference>
<dbReference type="PANTHER" id="PTHR15160">
    <property type="entry name" value="VON HIPPEL-LINDAU PROTEIN"/>
    <property type="match status" value="1"/>
</dbReference>
<dbReference type="PROSITE" id="PS51658">
    <property type="entry name" value="BFN"/>
    <property type="match status" value="1"/>
</dbReference>
<feature type="region of interest" description="Disordered" evidence="1">
    <location>
        <begin position="193"/>
        <end position="232"/>
    </location>
</feature>
<evidence type="ECO:0000313" key="5">
    <source>
        <dbReference type="Proteomes" id="UP000028725"/>
    </source>
</evidence>
<dbReference type="AlphaFoldDB" id="A0A085WRQ4"/>
<organism evidence="4 5">
    <name type="scientific">Hyalangium minutum</name>
    <dbReference type="NCBI Taxonomy" id="394096"/>
    <lineage>
        <taxon>Bacteria</taxon>
        <taxon>Pseudomonadati</taxon>
        <taxon>Myxococcota</taxon>
        <taxon>Myxococcia</taxon>
        <taxon>Myxococcales</taxon>
        <taxon>Cystobacterineae</taxon>
        <taxon>Archangiaceae</taxon>
        <taxon>Hyalangium</taxon>
    </lineage>
</organism>
<dbReference type="GO" id="GO:0004518">
    <property type="term" value="F:nuclease activity"/>
    <property type="evidence" value="ECO:0007669"/>
    <property type="project" value="InterPro"/>
</dbReference>
<dbReference type="PATRIC" id="fig|394096.3.peg.1888"/>
<feature type="chain" id="PRO_5001799888" description="BFN domain-containing protein" evidence="2">
    <location>
        <begin position="38"/>
        <end position="232"/>
    </location>
</feature>
<comment type="caution">
    <text evidence="4">The sequence shown here is derived from an EMBL/GenBank/DDBJ whole genome shotgun (WGS) entry which is preliminary data.</text>
</comment>
<sequence length="232" mass="24537">MKTPNRASLFLAPLSAVVLALVGLLFLPTLSAPPAFAASPSGPKPEPCVTEAGADPAACKELVELVVRDVVPLDEAQTHAVVLTTQDGTIVLPVFVDEAAAVAIAFRLAHLEPPQPLAQDLLDDVVSKLGASVTEVRIDDLRGDIYTGRVFIQQGKKNLELDARPADSIAMALDGNARIRVTRKVLTQAGISREDIQELHEQSPGVGGSGSSEEPVEELPVAPQVRHKEISL</sequence>
<evidence type="ECO:0000256" key="2">
    <source>
        <dbReference type="SAM" id="SignalP"/>
    </source>
</evidence>